<dbReference type="WBParaSite" id="ES5_v2.g12409.t1">
    <property type="protein sequence ID" value="ES5_v2.g12409.t1"/>
    <property type="gene ID" value="ES5_v2.g12409"/>
</dbReference>
<evidence type="ECO:0000313" key="2">
    <source>
        <dbReference type="WBParaSite" id="ES5_v2.g12409.t1"/>
    </source>
</evidence>
<accession>A0AC34F5C1</accession>
<dbReference type="Proteomes" id="UP000887579">
    <property type="component" value="Unplaced"/>
</dbReference>
<evidence type="ECO:0000313" key="1">
    <source>
        <dbReference type="Proteomes" id="UP000887579"/>
    </source>
</evidence>
<sequence>MVSPDEPSTTSPKCIIVDIGGKNCRIGVSNFEKPLLECLSCEKKEIYCIQESGTLGCNPYYEPILQRGIITNWNFVEKQIKEFLHHQKIFANKTSIIFTQSIAATEDDKEKAMHVLFEKLGFHSICTISDAYLSFITSGKSTGIIVQIGHSITEIIPIINGEPLLQYATYFKVSGFDISSELSSEINAFTFPSTNLPLKRDEIKEKMCYVPRDSTKELTKFNKNAKIQPPPVFLQRRSATGKAFIKRFEQQKSQNSSRICFEIAEIWFSIDFVKIITDTVAKVPLQYQDAMYANIIISGGTAQMKGFKERFEHEMVKKLPNTTSLNVNYANSDLANPSTSENNIPNTSLAAFRGAVILAKHPNFSKLLTKRDEYSPEQFRRNRMIRTSKRIKNASLLLSS</sequence>
<reference evidence="2" key="1">
    <citation type="submission" date="2022-11" db="UniProtKB">
        <authorList>
            <consortium name="WormBaseParasite"/>
        </authorList>
    </citation>
    <scope>IDENTIFICATION</scope>
</reference>
<proteinExistence type="predicted"/>
<protein>
    <submittedName>
        <fullName evidence="2">Actin-related protein</fullName>
    </submittedName>
</protein>
<name>A0AC34F5C1_9BILA</name>
<organism evidence="1 2">
    <name type="scientific">Panagrolaimus sp. ES5</name>
    <dbReference type="NCBI Taxonomy" id="591445"/>
    <lineage>
        <taxon>Eukaryota</taxon>
        <taxon>Metazoa</taxon>
        <taxon>Ecdysozoa</taxon>
        <taxon>Nematoda</taxon>
        <taxon>Chromadorea</taxon>
        <taxon>Rhabditida</taxon>
        <taxon>Tylenchina</taxon>
        <taxon>Panagrolaimomorpha</taxon>
        <taxon>Panagrolaimoidea</taxon>
        <taxon>Panagrolaimidae</taxon>
        <taxon>Panagrolaimus</taxon>
    </lineage>
</organism>